<sequence>MTVFTPTFHHPLPTLSLPPSSSNYGHKVSAGTRNHHDHPCNQYYKRWLLLGK</sequence>
<protein>
    <submittedName>
        <fullName evidence="1">Uncharacterized protein</fullName>
    </submittedName>
</protein>
<accession>A9PAC4</accession>
<dbReference type="EMBL" id="EF145138">
    <property type="protein sequence ID" value="ABK93327.1"/>
    <property type="molecule type" value="mRNA"/>
</dbReference>
<reference evidence="1" key="1">
    <citation type="journal article" date="2008" name="BMC Genomics">
        <title>Analysis of 4,664 high-quality sequence-finished poplar full-length cDNA clones and their utility for the discovery of genes responding to insect feeding.</title>
        <authorList>
            <person name="Ralph S.G."/>
            <person name="Chun H.J."/>
            <person name="Cooper D."/>
            <person name="Kirkpatrick R."/>
            <person name="Kolosova N."/>
            <person name="Gunter L."/>
            <person name="Tuskan G.A."/>
            <person name="Douglas C.J."/>
            <person name="Holt R.A."/>
            <person name="Jones S.J."/>
            <person name="Marra M.A."/>
            <person name="Bohlmann J."/>
        </authorList>
    </citation>
    <scope>NUCLEOTIDE SEQUENCE</scope>
    <source>
        <tissue evidence="1">Phloem and cambium</tissue>
    </source>
</reference>
<name>A9PAC4_POPTR</name>
<dbReference type="AlphaFoldDB" id="A9PAC4"/>
<proteinExistence type="evidence at transcript level"/>
<evidence type="ECO:0000313" key="1">
    <source>
        <dbReference type="EMBL" id="ABK93327.1"/>
    </source>
</evidence>
<organism evidence="1">
    <name type="scientific">Populus trichocarpa</name>
    <name type="common">Western balsam poplar</name>
    <name type="synonym">Populus balsamifera subsp. trichocarpa</name>
    <dbReference type="NCBI Taxonomy" id="3694"/>
    <lineage>
        <taxon>Eukaryota</taxon>
        <taxon>Viridiplantae</taxon>
        <taxon>Streptophyta</taxon>
        <taxon>Embryophyta</taxon>
        <taxon>Tracheophyta</taxon>
        <taxon>Spermatophyta</taxon>
        <taxon>Magnoliopsida</taxon>
        <taxon>eudicotyledons</taxon>
        <taxon>Gunneridae</taxon>
        <taxon>Pentapetalae</taxon>
        <taxon>rosids</taxon>
        <taxon>fabids</taxon>
        <taxon>Malpighiales</taxon>
        <taxon>Salicaceae</taxon>
        <taxon>Saliceae</taxon>
        <taxon>Populus</taxon>
    </lineage>
</organism>